<dbReference type="PANTHER" id="PTHR43646">
    <property type="entry name" value="GLYCOSYLTRANSFERASE"/>
    <property type="match status" value="1"/>
</dbReference>
<dbReference type="InterPro" id="IPR029044">
    <property type="entry name" value="Nucleotide-diphossugar_trans"/>
</dbReference>
<dbReference type="SUPFAM" id="SSF53448">
    <property type="entry name" value="Nucleotide-diphospho-sugar transferases"/>
    <property type="match status" value="1"/>
</dbReference>
<keyword evidence="1" id="KW-1133">Transmembrane helix</keyword>
<evidence type="ECO:0000313" key="3">
    <source>
        <dbReference type="EMBL" id="QDV55456.1"/>
    </source>
</evidence>
<dbReference type="Proteomes" id="UP000316770">
    <property type="component" value="Chromosome"/>
</dbReference>
<dbReference type="EMBL" id="CP036318">
    <property type="protein sequence ID" value="QDV55456.1"/>
    <property type="molecule type" value="Genomic_DNA"/>
</dbReference>
<keyword evidence="4" id="KW-1185">Reference proteome</keyword>
<accession>A0A518IQT3</accession>
<dbReference type="EC" id="2.4.1.-" evidence="3"/>
<feature type="transmembrane region" description="Helical" evidence="1">
    <location>
        <begin position="284"/>
        <end position="306"/>
    </location>
</feature>
<reference evidence="3 4" key="1">
    <citation type="submission" date="2019-02" db="EMBL/GenBank/DDBJ databases">
        <title>Deep-cultivation of Planctomycetes and their phenomic and genomic characterization uncovers novel biology.</title>
        <authorList>
            <person name="Wiegand S."/>
            <person name="Jogler M."/>
            <person name="Boedeker C."/>
            <person name="Pinto D."/>
            <person name="Vollmers J."/>
            <person name="Rivas-Marin E."/>
            <person name="Kohn T."/>
            <person name="Peeters S.H."/>
            <person name="Heuer A."/>
            <person name="Rast P."/>
            <person name="Oberbeckmann S."/>
            <person name="Bunk B."/>
            <person name="Jeske O."/>
            <person name="Meyerdierks A."/>
            <person name="Storesund J.E."/>
            <person name="Kallscheuer N."/>
            <person name="Luecker S."/>
            <person name="Lage O.M."/>
            <person name="Pohl T."/>
            <person name="Merkel B.J."/>
            <person name="Hornburger P."/>
            <person name="Mueller R.-W."/>
            <person name="Bruemmer F."/>
            <person name="Labrenz M."/>
            <person name="Spormann A.M."/>
            <person name="Op den Camp H."/>
            <person name="Overmann J."/>
            <person name="Amann R."/>
            <person name="Jetten M.S.M."/>
            <person name="Mascher T."/>
            <person name="Medema M.H."/>
            <person name="Devos D.P."/>
            <person name="Kaster A.-K."/>
            <person name="Ovreas L."/>
            <person name="Rohde M."/>
            <person name="Galperin M.Y."/>
            <person name="Jogler C."/>
        </authorList>
    </citation>
    <scope>NUCLEOTIDE SEQUENCE [LARGE SCALE GENOMIC DNA]</scope>
    <source>
        <strain evidence="3 4">Mal33</strain>
    </source>
</reference>
<feature type="transmembrane region" description="Helical" evidence="1">
    <location>
        <begin position="312"/>
        <end position="331"/>
    </location>
</feature>
<dbReference type="GO" id="GO:0016757">
    <property type="term" value="F:glycosyltransferase activity"/>
    <property type="evidence" value="ECO:0007669"/>
    <property type="project" value="UniProtKB-KW"/>
</dbReference>
<evidence type="ECO:0000313" key="4">
    <source>
        <dbReference type="Proteomes" id="UP000316770"/>
    </source>
</evidence>
<protein>
    <submittedName>
        <fullName evidence="3">4,4'-diaponeurosporenoate glycosyltransferase</fullName>
        <ecNumber evidence="3">2.4.1.-</ecNumber>
    </submittedName>
</protein>
<sequence>MIAIALASLCLLLTGIPSAMIAWNLCCFRRLPTQVDDRPTPVSVLVPARDEAAGIAATLERLLASEGVDLEVVVLDDDSQDATTAIVAGIAEKDSRLRIAPGDELPRDWNGKQFACWQLSKLARHNRLLFLDADVHVEPDTIARLSHCMDRRAGQPQPLALLSGFPHQETVGWIETAIVPLMHFVLLGFLPIWRMQRVTDPAYAAGCGQIFMTDRHAYELAGGHAAIARSRHDGIKLPRVYRQAELMTDVIDGTDLASVRMYRSGAEVFDGVIKNADEALARPALIVPVTLFCLAPLAAMVAMIGFAIAGAWIASAIAAFAFCIATLSRVASVRRFRQPLASAWLHPFALVLFAGLQWIALWRHSRGRRVAWRGRIES</sequence>
<dbReference type="Gene3D" id="3.90.550.10">
    <property type="entry name" value="Spore Coat Polysaccharide Biosynthesis Protein SpsA, Chain A"/>
    <property type="match status" value="1"/>
</dbReference>
<feature type="domain" description="Glycosyltransferase 2-like" evidence="2">
    <location>
        <begin position="43"/>
        <end position="147"/>
    </location>
</feature>
<keyword evidence="1" id="KW-0812">Transmembrane</keyword>
<gene>
    <name evidence="3" type="primary">crtQ</name>
    <name evidence="3" type="ORF">Mal33_14300</name>
</gene>
<name>A0A518IQT3_9BACT</name>
<dbReference type="InterPro" id="IPR001173">
    <property type="entry name" value="Glyco_trans_2-like"/>
</dbReference>
<dbReference type="RefSeq" id="WP_145283279.1">
    <property type="nucleotide sequence ID" value="NZ_CP036318.1"/>
</dbReference>
<dbReference type="PANTHER" id="PTHR43646:SF3">
    <property type="entry name" value="SLR1566 PROTEIN"/>
    <property type="match status" value="1"/>
</dbReference>
<feature type="transmembrane region" description="Helical" evidence="1">
    <location>
        <begin position="171"/>
        <end position="193"/>
    </location>
</feature>
<keyword evidence="1" id="KW-0472">Membrane</keyword>
<feature type="transmembrane region" description="Helical" evidence="1">
    <location>
        <begin position="343"/>
        <end position="362"/>
    </location>
</feature>
<organism evidence="3 4">
    <name type="scientific">Rosistilla oblonga</name>
    <dbReference type="NCBI Taxonomy" id="2527990"/>
    <lineage>
        <taxon>Bacteria</taxon>
        <taxon>Pseudomonadati</taxon>
        <taxon>Planctomycetota</taxon>
        <taxon>Planctomycetia</taxon>
        <taxon>Pirellulales</taxon>
        <taxon>Pirellulaceae</taxon>
        <taxon>Rosistilla</taxon>
    </lineage>
</organism>
<evidence type="ECO:0000259" key="2">
    <source>
        <dbReference type="Pfam" id="PF00535"/>
    </source>
</evidence>
<keyword evidence="3" id="KW-0808">Transferase</keyword>
<keyword evidence="3" id="KW-0328">Glycosyltransferase</keyword>
<dbReference type="AlphaFoldDB" id="A0A518IQT3"/>
<dbReference type="CDD" id="cd00761">
    <property type="entry name" value="Glyco_tranf_GTA_type"/>
    <property type="match status" value="1"/>
</dbReference>
<evidence type="ECO:0000256" key="1">
    <source>
        <dbReference type="SAM" id="Phobius"/>
    </source>
</evidence>
<dbReference type="Pfam" id="PF00535">
    <property type="entry name" value="Glycos_transf_2"/>
    <property type="match status" value="1"/>
</dbReference>
<proteinExistence type="predicted"/>